<sequence>MSDTAAALKAILLEKSVRTGTFTLASGAQSDLYIDCRVTALDPFGANLIGKLGWAAVREKIKAEGLQIASIGGMTLGADPISLAVGMTSAVENPDEALQVFVVRKEPKGHGRGKQIEGNFAEGQTVIVVDDVITTGGSTLKAIDVIEREGGKVAFALVLVDREEGGRQAIEARGIPVVALYSRSTLLD</sequence>
<dbReference type="Pfam" id="PF00156">
    <property type="entry name" value="Pribosyltran"/>
    <property type="match status" value="1"/>
</dbReference>
<organism evidence="8 9">
    <name type="scientific">Luteolibacter luteus</name>
    <dbReference type="NCBI Taxonomy" id="2728835"/>
    <lineage>
        <taxon>Bacteria</taxon>
        <taxon>Pseudomonadati</taxon>
        <taxon>Verrucomicrobiota</taxon>
        <taxon>Verrucomicrobiia</taxon>
        <taxon>Verrucomicrobiales</taxon>
        <taxon>Verrucomicrobiaceae</taxon>
        <taxon>Luteolibacter</taxon>
    </lineage>
</organism>
<dbReference type="CDD" id="cd06223">
    <property type="entry name" value="PRTases_typeI"/>
    <property type="match status" value="1"/>
</dbReference>
<evidence type="ECO:0000256" key="5">
    <source>
        <dbReference type="ARBA" id="ARBA00022975"/>
    </source>
</evidence>
<protein>
    <recommendedName>
        <fullName evidence="2 6">Orotate phosphoribosyltransferase</fullName>
        <shortName evidence="6">OPRT</shortName>
        <shortName evidence="6">OPRTase</shortName>
        <ecNumber evidence="2 6">2.4.2.10</ecNumber>
    </recommendedName>
</protein>
<keyword evidence="4 6" id="KW-0808">Transferase</keyword>
<dbReference type="EC" id="2.4.2.10" evidence="2 6"/>
<dbReference type="RefSeq" id="WP_169454862.1">
    <property type="nucleotide sequence ID" value="NZ_CP051774.1"/>
</dbReference>
<dbReference type="Gene3D" id="3.40.50.2020">
    <property type="match status" value="1"/>
</dbReference>
<dbReference type="GO" id="GO:0000287">
    <property type="term" value="F:magnesium ion binding"/>
    <property type="evidence" value="ECO:0007669"/>
    <property type="project" value="UniProtKB-UniRule"/>
</dbReference>
<feature type="binding site" description="in other chain" evidence="6">
    <location>
        <begin position="130"/>
        <end position="138"/>
    </location>
    <ligand>
        <name>5-phospho-alpha-D-ribose 1-diphosphate</name>
        <dbReference type="ChEBI" id="CHEBI:58017"/>
        <note>ligand shared between dimeric partners</note>
    </ligand>
</feature>
<proteinExistence type="inferred from homology"/>
<dbReference type="PANTHER" id="PTHR19278">
    <property type="entry name" value="OROTATE PHOSPHORIBOSYLTRANSFERASE"/>
    <property type="match status" value="1"/>
</dbReference>
<comment type="caution">
    <text evidence="6">Lacks conserved residue(s) required for the propagation of feature annotation.</text>
</comment>
<keyword evidence="9" id="KW-1185">Reference proteome</keyword>
<evidence type="ECO:0000256" key="6">
    <source>
        <dbReference type="HAMAP-Rule" id="MF_01208"/>
    </source>
</evidence>
<dbReference type="EMBL" id="CP051774">
    <property type="protein sequence ID" value="QJE96461.1"/>
    <property type="molecule type" value="Genomic_DNA"/>
</dbReference>
<keyword evidence="5 6" id="KW-0665">Pyrimidine biosynthesis</keyword>
<dbReference type="GO" id="GO:0019856">
    <property type="term" value="P:pyrimidine nucleobase biosynthetic process"/>
    <property type="evidence" value="ECO:0007669"/>
    <property type="project" value="TreeGrafter"/>
</dbReference>
<accession>A0A858RIQ1</accession>
<reference evidence="8 9" key="1">
    <citation type="submission" date="2020-04" db="EMBL/GenBank/DDBJ databases">
        <title>Luteolibacter sp. G-1-1-1 isolated from soil.</title>
        <authorList>
            <person name="Dahal R.H."/>
        </authorList>
    </citation>
    <scope>NUCLEOTIDE SEQUENCE [LARGE SCALE GENOMIC DNA]</scope>
    <source>
        <strain evidence="8 9">G-1-1-1</strain>
    </source>
</reference>
<dbReference type="GO" id="GO:0004588">
    <property type="term" value="F:orotate phosphoribosyltransferase activity"/>
    <property type="evidence" value="ECO:0007669"/>
    <property type="project" value="UniProtKB-UniRule"/>
</dbReference>
<dbReference type="HAMAP" id="MF_01208">
    <property type="entry name" value="PyrE"/>
    <property type="match status" value="1"/>
</dbReference>
<feature type="domain" description="Phosphoribosyltransferase" evidence="7">
    <location>
        <begin position="121"/>
        <end position="165"/>
    </location>
</feature>
<dbReference type="KEGG" id="luo:HHL09_11925"/>
<feature type="binding site" evidence="6">
    <location>
        <position position="104"/>
    </location>
    <ligand>
        <name>5-phospho-alpha-D-ribose 1-diphosphate</name>
        <dbReference type="ChEBI" id="CHEBI:58017"/>
        <note>ligand shared between dimeric partners</note>
    </ligand>
</feature>
<dbReference type="Proteomes" id="UP000501812">
    <property type="component" value="Chromosome"/>
</dbReference>
<dbReference type="InterPro" id="IPR000836">
    <property type="entry name" value="PRTase_dom"/>
</dbReference>
<dbReference type="AlphaFoldDB" id="A0A858RIQ1"/>
<feature type="binding site" description="in other chain" evidence="6">
    <location>
        <position position="105"/>
    </location>
    <ligand>
        <name>5-phospho-alpha-D-ribose 1-diphosphate</name>
        <dbReference type="ChEBI" id="CHEBI:58017"/>
        <note>ligand shared between dimeric partners</note>
    </ligand>
</feature>
<evidence type="ECO:0000313" key="8">
    <source>
        <dbReference type="EMBL" id="QJE96461.1"/>
    </source>
</evidence>
<comment type="catalytic activity">
    <reaction evidence="6">
        <text>orotidine 5'-phosphate + diphosphate = orotate + 5-phospho-alpha-D-ribose 1-diphosphate</text>
        <dbReference type="Rhea" id="RHEA:10380"/>
        <dbReference type="ChEBI" id="CHEBI:30839"/>
        <dbReference type="ChEBI" id="CHEBI:33019"/>
        <dbReference type="ChEBI" id="CHEBI:57538"/>
        <dbReference type="ChEBI" id="CHEBI:58017"/>
        <dbReference type="EC" id="2.4.2.10"/>
    </reaction>
</comment>
<comment type="similarity">
    <text evidence="6">Belongs to the purine/pyrimidine phosphoribosyltransferase family. PyrE subfamily.</text>
</comment>
<dbReference type="GO" id="GO:0044205">
    <property type="term" value="P:'de novo' UMP biosynthetic process"/>
    <property type="evidence" value="ECO:0007669"/>
    <property type="project" value="UniProtKB-UniRule"/>
</dbReference>
<evidence type="ECO:0000256" key="4">
    <source>
        <dbReference type="ARBA" id="ARBA00022679"/>
    </source>
</evidence>
<comment type="function">
    <text evidence="6">Catalyzes the transfer of a ribosyl phosphate group from 5-phosphoribose 1-diphosphate to orotate, leading to the formation of orotidine monophosphate (OMP).</text>
</comment>
<feature type="binding site" evidence="6">
    <location>
        <position position="134"/>
    </location>
    <ligand>
        <name>orotate</name>
        <dbReference type="ChEBI" id="CHEBI:30839"/>
    </ligand>
</feature>
<comment type="pathway">
    <text evidence="1 6">Pyrimidine metabolism; UMP biosynthesis via de novo pathway; UMP from orotate: step 1/2.</text>
</comment>
<evidence type="ECO:0000256" key="2">
    <source>
        <dbReference type="ARBA" id="ARBA00011971"/>
    </source>
</evidence>
<gene>
    <name evidence="6 8" type="primary">pyrE</name>
    <name evidence="8" type="ORF">HHL09_11925</name>
</gene>
<keyword evidence="3 6" id="KW-0328">Glycosyltransferase</keyword>
<dbReference type="InterPro" id="IPR004467">
    <property type="entry name" value="Or_phspho_trans_dom"/>
</dbReference>
<evidence type="ECO:0000256" key="1">
    <source>
        <dbReference type="ARBA" id="ARBA00004889"/>
    </source>
</evidence>
<evidence type="ECO:0000313" key="9">
    <source>
        <dbReference type="Proteomes" id="UP000501812"/>
    </source>
</evidence>
<feature type="binding site" evidence="6">
    <location>
        <position position="108"/>
    </location>
    <ligand>
        <name>5-phospho-alpha-D-ribose 1-diphosphate</name>
        <dbReference type="ChEBI" id="CHEBI:58017"/>
        <note>ligand shared between dimeric partners</note>
    </ligand>
</feature>
<dbReference type="SUPFAM" id="SSF53271">
    <property type="entry name" value="PRTase-like"/>
    <property type="match status" value="1"/>
</dbReference>
<dbReference type="InterPro" id="IPR023031">
    <property type="entry name" value="OPRT"/>
</dbReference>
<evidence type="ECO:0000259" key="7">
    <source>
        <dbReference type="Pfam" id="PF00156"/>
    </source>
</evidence>
<comment type="cofactor">
    <cofactor evidence="6">
        <name>Mg(2+)</name>
        <dbReference type="ChEBI" id="CHEBI:18420"/>
    </cofactor>
</comment>
<dbReference type="NCBIfam" id="TIGR00336">
    <property type="entry name" value="pyrE"/>
    <property type="match status" value="1"/>
</dbReference>
<keyword evidence="6" id="KW-0460">Magnesium</keyword>
<dbReference type="PANTHER" id="PTHR19278:SF9">
    <property type="entry name" value="URIDINE 5'-MONOPHOSPHATE SYNTHASE"/>
    <property type="match status" value="1"/>
</dbReference>
<evidence type="ECO:0000256" key="3">
    <source>
        <dbReference type="ARBA" id="ARBA00022676"/>
    </source>
</evidence>
<name>A0A858RIQ1_9BACT</name>
<feature type="binding site" evidence="6">
    <location>
        <position position="162"/>
    </location>
    <ligand>
        <name>orotate</name>
        <dbReference type="ChEBI" id="CHEBI:30839"/>
    </ligand>
</feature>
<dbReference type="InterPro" id="IPR029057">
    <property type="entry name" value="PRTase-like"/>
</dbReference>
<feature type="binding site" evidence="6">
    <location>
        <position position="110"/>
    </location>
    <ligand>
        <name>5-phospho-alpha-D-ribose 1-diphosphate</name>
        <dbReference type="ChEBI" id="CHEBI:58017"/>
        <note>ligand shared between dimeric partners</note>
    </ligand>
</feature>
<dbReference type="UniPathway" id="UPA00070">
    <property type="reaction ID" value="UER00119"/>
</dbReference>
<comment type="subunit">
    <text evidence="6">Homodimer.</text>
</comment>